<comment type="caution">
    <text evidence="5">The sequence shown here is derived from an EMBL/GenBank/DDBJ whole genome shotgun (WGS) entry which is preliminary data.</text>
</comment>
<dbReference type="InterPro" id="IPR022385">
    <property type="entry name" value="Rhs_assc_core"/>
</dbReference>
<dbReference type="Gene3D" id="3.55.50.10">
    <property type="entry name" value="Baseplate protein-like domains"/>
    <property type="match status" value="1"/>
</dbReference>
<reference evidence="5 6" key="1">
    <citation type="submission" date="2021-03" db="EMBL/GenBank/DDBJ databases">
        <title>Genomic Encyclopedia of Type Strains, Phase IV (KMG-IV): sequencing the most valuable type-strain genomes for metagenomic binning, comparative biology and taxonomic classification.</title>
        <authorList>
            <person name="Goeker M."/>
        </authorList>
    </citation>
    <scope>NUCLEOTIDE SEQUENCE [LARGE SCALE GENOMIC DNA]</scope>
    <source>
        <strain evidence="5 6">DSM 28650</strain>
    </source>
</reference>
<evidence type="ECO:0000256" key="2">
    <source>
        <dbReference type="SAM" id="Phobius"/>
    </source>
</evidence>
<dbReference type="PANTHER" id="PTHR32305">
    <property type="match status" value="1"/>
</dbReference>
<dbReference type="InterPro" id="IPR031325">
    <property type="entry name" value="RHS_repeat"/>
</dbReference>
<dbReference type="SUPFAM" id="SSF69279">
    <property type="entry name" value="Phage tail proteins"/>
    <property type="match status" value="1"/>
</dbReference>
<dbReference type="EMBL" id="JAGGLL010000011">
    <property type="protein sequence ID" value="MBP2021888.1"/>
    <property type="molecule type" value="Genomic_DNA"/>
</dbReference>
<feature type="transmembrane region" description="Helical" evidence="2">
    <location>
        <begin position="522"/>
        <end position="555"/>
    </location>
</feature>
<evidence type="ECO:0000313" key="6">
    <source>
        <dbReference type="Proteomes" id="UP001519308"/>
    </source>
</evidence>
<keyword evidence="6" id="KW-1185">Reference proteome</keyword>
<dbReference type="Proteomes" id="UP001519308">
    <property type="component" value="Unassembled WGS sequence"/>
</dbReference>
<keyword evidence="2" id="KW-1133">Transmembrane helix</keyword>
<feature type="domain" description="Teneurin-like YD-shell" evidence="4">
    <location>
        <begin position="1945"/>
        <end position="2219"/>
    </location>
</feature>
<gene>
    <name evidence="5" type="ORF">J2Z44_001684</name>
</gene>
<dbReference type="PANTHER" id="PTHR32305:SF15">
    <property type="entry name" value="PROTEIN RHSA-RELATED"/>
    <property type="match status" value="1"/>
</dbReference>
<sequence length="2378" mass="270901">MQYNFKGLKIELPYQLEHIEDVTLIETLNDHIRVSIKALLLENKQDEYINSNTENHNIIIYQYDEKKNKEEVIFKGNVINLKLNHYGNLSEVDIQAISFTYQWDIEKKSRSFQNLDLTYKTLVDNVLASYEKSSWLDFSTNGEVIRGLIVQYDETDWEFLKRIATHFNTVLVPEGTAAFGRITFGIPELLKYNTLNQEDYEVVKDLELLKNNNLGETQDSISWKIRGADRLHLGENVIWQGILCQVTEVLLKTEKEELIFTYTVKPKDSIKPILKFNPILSGMSISAIVKEVKGTSIRVQLSIDDKYDDSVNNKFFSYAIESNEWYCMPIKGSKVNIYFPTRDEKDAIAVNAIRTMSNGSKTQDPRCKSFSNDSGSEMKMDGEAINYSTGGVNIKLDEQGNVSISGDSIIINAAGKLQLGIKDVAPDETPFIPNNISLSAKEGIYLSKSPFDGVDEALAISVADRTDLIAANIFSDGSTKNPPAETFDDSELRAQDAKDMQAINQQAQAEVEAKLQAGKSKFGFGAIALAIGGAALFAAATVLTGGAAIAIAVAAGTTAMAVGASEMAEGASDYTKAQSGDMSKSYNFMRDTVCGGNETLYNIIKYGSVCISAGVVLVAFGAPGALTKAIGDGGFRTAFNLVGDLLDDGKINKGLEYYVKDVTLSLATAGLTVKATKVIKANESMSCKQKLFANTGLDTLTDTVYQFGCGEDITPIKNFASSFLSNFIFSGDPINVATGSLYIPSVDLVLADLHGDWKLERQYNSGLERVGVFGKAWTFSYESKLQRKEENTISMLCTDGHLETFNLEDNLWKSEKGNSLRYRLREDKIKNQWCCEDSVDRLTYIYNSMGQLISVVDKNNNKIAIDYEGENINTLTTFSGHVLRFTYEDNKIIQVEDVLGRKIQYRYHGECLTHVCHVDHGITTYTYNEEGYISAIKDQNGNTYTKNYFDEKGRVIKQRYPDNSECIVEYEDENRKSSFYFPISGRVETYLYNENNLVTKIIYEDGSSTEYEYDQWENRILERDRKGNESRKAYNQYGNLEKEISAEGLITNYIYDENNNLIKKYDTLGGETQYFYDDNGNIIEENIKIEVNKWQSIKYEYDLYGRITKVKDPLGNITTYEYEGEGIKLQEPKVVKDPEGNIYAYEYDEVGRNTAITTSYGTVEFGYNTLNYVTFIEDAKGNITRKYYDKMGNLIRLVMPKDYNPTYDNGNAYEYRYDYLDRLLEIKDPLGNVKRNLRDSEGNIIKEINPNYYDHSLKDGIGLQYVYDKDNRRIKTIYPEGGVERVFYDANGNIVKRVTPEYYEEEKDDGVGFTYTYDSENRLTKIIAPDGTLEKTYVYDSYGNIIEEIDAKGNTTYYKYNLIGQVIEKREPVEEENNVVLYSLTLFIYDEAGNKITERRSRDFVDSKSYSNYYHELHFAYDKNNRLIEVKDNSGAKIKYGYDCLNNKTYEASRINEDNYRRIYYKYDSIGNLVERKQEIKEEDTTRKNSGRAVFAITTYEYDKNGNIIGISTPKGHKIKQCYDSLDRVTVKEEIDKESGIFRRYEYGYDKSGNITFIKDTNNNTRNYNYDYQHRLTHFTDENGHTTRLFYDKNSRIIKEVLPEQYDKDIDDGAGVTIKYDPWDRVIEIRNPLGQLTKENHYDSLGNIKEAVDGLNNKVEFTYNLAGLMKKVITPNSREKGRAAQSYNYDSRGNIIGICDGNGNETKYNLDHWGRITEIINPDGSVEKYTYDYAGNINSTQDGNGNIIEYVYNSINKVKEIKDQQGESKYFYYDLEENLKETVDRNGNYLYYGYNIDRNITYRKDGQGTLWETFEYNKDGTLSLAKTLGMAYSYSYTKDLKLKSKATCGRTLLAYEYNKNGNIESIEDISGKAARYSYDNAGRVETVYDNDKTMASYSYNSDDTISSIVYGNKVTTKYSYDGDKNITSLLTETSTGEVLLDYNYVYDLNGNRLQKVGSKHQSHYTYDSLNRLSSARYKTPSKSLEESFTYDKAGNRLSKTSNNIVEKYKYSAKNQLLEVERPTGTIKFSYDKEGNLTKEHHPEGITSYNYNSFNQTTKVETKEGNTLISRYDAEGLRVEIEENERLTRFIFNKENIIAELDKDNNVIVRLTRGHEVIGSEIEETRFYYHQEDQGSTAYITNEKEEIENSYFYDAFGVLLEATEKVPNRITYTGQQYDSITQQYYLRARNYNPVIGRFTQEDTYRGDGLNLYDYCHSNPVIYYDPSGYMCSKSQASAGGGSKGVTQDEIVEGKKVVNNRINNMIENMTEGEKSRTTYGSALVKLEDGTTEMWVSSAGKKGYVPPRIRGNDKVIKNKSLEANSINRFNDAEQTMIREANEVGAEIISIGATRDMCPACQAVAKENGIIGRVTTPLKKIKK</sequence>
<evidence type="ECO:0000259" key="3">
    <source>
        <dbReference type="Pfam" id="PF20148"/>
    </source>
</evidence>
<dbReference type="InterPro" id="IPR006530">
    <property type="entry name" value="YD"/>
</dbReference>
<evidence type="ECO:0000313" key="5">
    <source>
        <dbReference type="EMBL" id="MBP2021888.1"/>
    </source>
</evidence>
<dbReference type="RefSeq" id="WP_209649484.1">
    <property type="nucleotide sequence ID" value="NZ_JAGGLL010000011.1"/>
</dbReference>
<dbReference type="Pfam" id="PF20148">
    <property type="entry name" value="DUF6531"/>
    <property type="match status" value="1"/>
</dbReference>
<dbReference type="InterPro" id="IPR056823">
    <property type="entry name" value="TEN-like_YD-shell"/>
</dbReference>
<organism evidence="5 6">
    <name type="scientific">Clostridium punense</name>
    <dbReference type="NCBI Taxonomy" id="1054297"/>
    <lineage>
        <taxon>Bacteria</taxon>
        <taxon>Bacillati</taxon>
        <taxon>Bacillota</taxon>
        <taxon>Clostridia</taxon>
        <taxon>Eubacteriales</taxon>
        <taxon>Clostridiaceae</taxon>
        <taxon>Clostridium</taxon>
    </lineage>
</organism>
<evidence type="ECO:0000259" key="4">
    <source>
        <dbReference type="Pfam" id="PF25023"/>
    </source>
</evidence>
<proteinExistence type="predicted"/>
<dbReference type="NCBIfam" id="TIGR03696">
    <property type="entry name" value="Rhs_assc_core"/>
    <property type="match status" value="1"/>
</dbReference>
<dbReference type="Pfam" id="PF25023">
    <property type="entry name" value="TEN_YD-shell"/>
    <property type="match status" value="1"/>
</dbReference>
<dbReference type="Gene3D" id="2.180.10.10">
    <property type="entry name" value="RHS repeat-associated core"/>
    <property type="match status" value="4"/>
</dbReference>
<feature type="domain" description="DUF6531" evidence="3">
    <location>
        <begin position="731"/>
        <end position="805"/>
    </location>
</feature>
<keyword evidence="1" id="KW-0677">Repeat</keyword>
<keyword evidence="2" id="KW-0812">Transmembrane</keyword>
<dbReference type="Pfam" id="PF05593">
    <property type="entry name" value="RHS_repeat"/>
    <property type="match status" value="2"/>
</dbReference>
<dbReference type="InterPro" id="IPR050708">
    <property type="entry name" value="T6SS_VgrG/RHS"/>
</dbReference>
<name>A0ABS4K282_9CLOT</name>
<evidence type="ECO:0000256" key="1">
    <source>
        <dbReference type="ARBA" id="ARBA00022737"/>
    </source>
</evidence>
<dbReference type="NCBIfam" id="TIGR01643">
    <property type="entry name" value="YD_repeat_2x"/>
    <property type="match status" value="5"/>
</dbReference>
<protein>
    <submittedName>
        <fullName evidence="5">RHS repeat-associated protein</fullName>
    </submittedName>
</protein>
<keyword evidence="2" id="KW-0472">Membrane</keyword>
<dbReference type="InterPro" id="IPR045351">
    <property type="entry name" value="DUF6531"/>
</dbReference>
<accession>A0ABS4K282</accession>